<protein>
    <recommendedName>
        <fullName evidence="4">chitinase</fullName>
        <ecNumber evidence="4">3.2.1.14</ecNumber>
    </recommendedName>
</protein>
<evidence type="ECO:0000256" key="8">
    <source>
        <dbReference type="ARBA" id="ARBA00023277"/>
    </source>
</evidence>
<gene>
    <name evidence="14" type="ORF">CPELLU_LOCUS12030</name>
</gene>
<dbReference type="PROSITE" id="PS51910">
    <property type="entry name" value="GH18_2"/>
    <property type="match status" value="1"/>
</dbReference>
<evidence type="ECO:0000256" key="2">
    <source>
        <dbReference type="ARBA" id="ARBA00004613"/>
    </source>
</evidence>
<feature type="region of interest" description="Disordered" evidence="11">
    <location>
        <begin position="63"/>
        <end position="82"/>
    </location>
</feature>
<accession>A0A9N9N613</accession>
<dbReference type="SMART" id="SM00636">
    <property type="entry name" value="Glyco_18"/>
    <property type="match status" value="1"/>
</dbReference>
<comment type="similarity">
    <text evidence="3">Belongs to the glycosyl hydrolase 18 family. Chitinase class V subfamily.</text>
</comment>
<dbReference type="GO" id="GO:0008061">
    <property type="term" value="F:chitin binding"/>
    <property type="evidence" value="ECO:0007669"/>
    <property type="project" value="InterPro"/>
</dbReference>
<keyword evidence="5" id="KW-0964">Secreted</keyword>
<comment type="caution">
    <text evidence="14">The sequence shown here is derived from an EMBL/GenBank/DDBJ whole genome shotgun (WGS) entry which is preliminary data.</text>
</comment>
<keyword evidence="8" id="KW-0119">Carbohydrate metabolism</keyword>
<comment type="catalytic activity">
    <reaction evidence="1">
        <text>Random endo-hydrolysis of N-acetyl-beta-D-glucosaminide (1-&gt;4)-beta-linkages in chitin and chitodextrins.</text>
        <dbReference type="EC" id="3.2.1.14"/>
    </reaction>
</comment>
<dbReference type="SUPFAM" id="SSF54556">
    <property type="entry name" value="Chitinase insertion domain"/>
    <property type="match status" value="1"/>
</dbReference>
<evidence type="ECO:0000313" key="15">
    <source>
        <dbReference type="Proteomes" id="UP000789759"/>
    </source>
</evidence>
<evidence type="ECO:0000256" key="10">
    <source>
        <dbReference type="ARBA" id="ARBA00023326"/>
    </source>
</evidence>
<keyword evidence="9" id="KW-0326">Glycosidase</keyword>
<dbReference type="EC" id="3.2.1.14" evidence="4"/>
<evidence type="ECO:0000256" key="1">
    <source>
        <dbReference type="ARBA" id="ARBA00000822"/>
    </source>
</evidence>
<dbReference type="PANTHER" id="PTHR11177">
    <property type="entry name" value="CHITINASE"/>
    <property type="match status" value="1"/>
</dbReference>
<keyword evidence="12" id="KW-0812">Transmembrane</keyword>
<keyword evidence="12" id="KW-1133">Transmembrane helix</keyword>
<dbReference type="Gene3D" id="3.20.20.80">
    <property type="entry name" value="Glycosidases"/>
    <property type="match status" value="1"/>
</dbReference>
<evidence type="ECO:0000313" key="14">
    <source>
        <dbReference type="EMBL" id="CAG8705151.1"/>
    </source>
</evidence>
<dbReference type="InterPro" id="IPR050314">
    <property type="entry name" value="Glycosyl_Hydrlase_18"/>
</dbReference>
<organism evidence="14 15">
    <name type="scientific">Cetraspora pellucida</name>
    <dbReference type="NCBI Taxonomy" id="1433469"/>
    <lineage>
        <taxon>Eukaryota</taxon>
        <taxon>Fungi</taxon>
        <taxon>Fungi incertae sedis</taxon>
        <taxon>Mucoromycota</taxon>
        <taxon>Glomeromycotina</taxon>
        <taxon>Glomeromycetes</taxon>
        <taxon>Diversisporales</taxon>
        <taxon>Gigasporaceae</taxon>
        <taxon>Cetraspora</taxon>
    </lineage>
</organism>
<evidence type="ECO:0000256" key="7">
    <source>
        <dbReference type="ARBA" id="ARBA00023024"/>
    </source>
</evidence>
<reference evidence="14" key="1">
    <citation type="submission" date="2021-06" db="EMBL/GenBank/DDBJ databases">
        <authorList>
            <person name="Kallberg Y."/>
            <person name="Tangrot J."/>
            <person name="Rosling A."/>
        </authorList>
    </citation>
    <scope>NUCLEOTIDE SEQUENCE</scope>
    <source>
        <strain evidence="14">FL966</strain>
    </source>
</reference>
<dbReference type="InterPro" id="IPR017853">
    <property type="entry name" value="GH"/>
</dbReference>
<evidence type="ECO:0000256" key="4">
    <source>
        <dbReference type="ARBA" id="ARBA00012729"/>
    </source>
</evidence>
<proteinExistence type="inferred from homology"/>
<dbReference type="InterPro" id="IPR001223">
    <property type="entry name" value="Glyco_hydro18_cat"/>
</dbReference>
<feature type="transmembrane region" description="Helical" evidence="12">
    <location>
        <begin position="28"/>
        <end position="52"/>
    </location>
</feature>
<dbReference type="AlphaFoldDB" id="A0A9N9N613"/>
<dbReference type="GO" id="GO:0000272">
    <property type="term" value="P:polysaccharide catabolic process"/>
    <property type="evidence" value="ECO:0007669"/>
    <property type="project" value="UniProtKB-KW"/>
</dbReference>
<dbReference type="Pfam" id="PF00704">
    <property type="entry name" value="Glyco_hydro_18"/>
    <property type="match status" value="1"/>
</dbReference>
<evidence type="ECO:0000256" key="3">
    <source>
        <dbReference type="ARBA" id="ARBA00008682"/>
    </source>
</evidence>
<dbReference type="InterPro" id="IPR011583">
    <property type="entry name" value="Chitinase_II/V-like_cat"/>
</dbReference>
<comment type="subcellular location">
    <subcellularLocation>
        <location evidence="2">Secreted</location>
    </subcellularLocation>
</comment>
<dbReference type="FunFam" id="3.20.20.80:FF:000075">
    <property type="entry name" value="Sporulation-specific chitinase"/>
    <property type="match status" value="1"/>
</dbReference>
<dbReference type="SUPFAM" id="SSF51445">
    <property type="entry name" value="(Trans)glycosidases"/>
    <property type="match status" value="1"/>
</dbReference>
<keyword evidence="10" id="KW-0624">Polysaccharide degradation</keyword>
<feature type="compositionally biased region" description="Polar residues" evidence="11">
    <location>
        <begin position="65"/>
        <end position="77"/>
    </location>
</feature>
<keyword evidence="12" id="KW-0472">Membrane</keyword>
<keyword evidence="6" id="KW-0378">Hydrolase</keyword>
<dbReference type="EMBL" id="CAJVQA010011229">
    <property type="protein sequence ID" value="CAG8705151.1"/>
    <property type="molecule type" value="Genomic_DNA"/>
</dbReference>
<evidence type="ECO:0000256" key="9">
    <source>
        <dbReference type="ARBA" id="ARBA00023295"/>
    </source>
</evidence>
<feature type="domain" description="GH18" evidence="13">
    <location>
        <begin position="92"/>
        <end position="449"/>
    </location>
</feature>
<dbReference type="GO" id="GO:0005576">
    <property type="term" value="C:extracellular region"/>
    <property type="evidence" value="ECO:0007669"/>
    <property type="project" value="UniProtKB-SubCell"/>
</dbReference>
<evidence type="ECO:0000256" key="11">
    <source>
        <dbReference type="SAM" id="MobiDB-lite"/>
    </source>
</evidence>
<sequence>MAEYSPLSTSEDQPTPQLQNKREFKINYITIFFFLAIGITLWTSIPSLIYLFSGRLEKSIPIEPSQESSVPTHTSPILNFEPSEPHPEMTKRIISAYFTSWSIYAREFNVKDLDAKKISHINYAFANLDADGSVKLGDPWADTDKHFDGDSWNEGGNNLYGNWKQLGLLKKNNRHLKVLISIGGWTWSTNFPAVAADLSKRKRMIASAIKMMYDLGADGIDIDWEYPSTESDADNYVELCKEFRHELDKYAEKIGEKIPFLLTAAVPCEPNVYKKRLKDMSKYLDFFNLMSYDMAGSWSSVTGHQANLYGDDLSVDKAVTSYISRGVPAQKIVVGIPMYGRSFIKTKGIGHPFDGIGEGTWEKGVFDYKKLPPQNAQEFFDDKVVASYSYDSITKELVSYDTPDVVRLKTKYVIDKNLRGVMNWEISADFFASHSRSLLAIEFDSLDGTNCLDSTPNHIYYPDSVYDNVRSYFD</sequence>
<dbReference type="CDD" id="cd06548">
    <property type="entry name" value="GH18_chitinase"/>
    <property type="match status" value="1"/>
</dbReference>
<dbReference type="Proteomes" id="UP000789759">
    <property type="component" value="Unassembled WGS sequence"/>
</dbReference>
<dbReference type="OrthoDB" id="76388at2759"/>
<name>A0A9N9N613_9GLOM</name>
<evidence type="ECO:0000256" key="5">
    <source>
        <dbReference type="ARBA" id="ARBA00022525"/>
    </source>
</evidence>
<evidence type="ECO:0000256" key="6">
    <source>
        <dbReference type="ARBA" id="ARBA00022801"/>
    </source>
</evidence>
<dbReference type="InterPro" id="IPR029070">
    <property type="entry name" value="Chitinase_insertion_sf"/>
</dbReference>
<dbReference type="GO" id="GO:0008843">
    <property type="term" value="F:endochitinase activity"/>
    <property type="evidence" value="ECO:0007669"/>
    <property type="project" value="UniProtKB-EC"/>
</dbReference>
<dbReference type="PANTHER" id="PTHR11177:SF317">
    <property type="entry name" value="CHITINASE 12-RELATED"/>
    <property type="match status" value="1"/>
</dbReference>
<keyword evidence="15" id="KW-1185">Reference proteome</keyword>
<evidence type="ECO:0000256" key="12">
    <source>
        <dbReference type="SAM" id="Phobius"/>
    </source>
</evidence>
<evidence type="ECO:0000259" key="13">
    <source>
        <dbReference type="PROSITE" id="PS51910"/>
    </source>
</evidence>
<dbReference type="Gene3D" id="3.10.50.10">
    <property type="match status" value="1"/>
</dbReference>
<keyword evidence="7" id="KW-0146">Chitin degradation</keyword>
<dbReference type="FunFam" id="3.10.50.10:FF:000005">
    <property type="entry name" value="Endochitinase B1"/>
    <property type="match status" value="1"/>
</dbReference>
<dbReference type="GO" id="GO:0006032">
    <property type="term" value="P:chitin catabolic process"/>
    <property type="evidence" value="ECO:0007669"/>
    <property type="project" value="UniProtKB-KW"/>
</dbReference>